<keyword evidence="5 6" id="KW-0472">Membrane</keyword>
<evidence type="ECO:0000256" key="2">
    <source>
        <dbReference type="ARBA" id="ARBA00008974"/>
    </source>
</evidence>
<protein>
    <submittedName>
        <fullName evidence="7">Hydroxymethylpyrimidine transporter CytX</fullName>
    </submittedName>
</protein>
<proteinExistence type="inferred from homology"/>
<feature type="transmembrane region" description="Helical" evidence="6">
    <location>
        <begin position="357"/>
        <end position="374"/>
    </location>
</feature>
<evidence type="ECO:0000256" key="6">
    <source>
        <dbReference type="SAM" id="Phobius"/>
    </source>
</evidence>
<comment type="caution">
    <text evidence="7">The sequence shown here is derived from an EMBL/GenBank/DDBJ whole genome shotgun (WGS) entry which is preliminary data.</text>
</comment>
<evidence type="ECO:0000256" key="3">
    <source>
        <dbReference type="ARBA" id="ARBA00022692"/>
    </source>
</evidence>
<dbReference type="InterPro" id="IPR012732">
    <property type="entry name" value="Thia_CytX"/>
</dbReference>
<dbReference type="PANTHER" id="PTHR30569:SF0">
    <property type="entry name" value="CYTOSINE PERMEASE"/>
    <property type="match status" value="1"/>
</dbReference>
<keyword evidence="8" id="KW-1185">Reference proteome</keyword>
<keyword evidence="3 6" id="KW-0812">Transmembrane</keyword>
<feature type="transmembrane region" description="Helical" evidence="6">
    <location>
        <begin position="233"/>
        <end position="260"/>
    </location>
</feature>
<dbReference type="PANTHER" id="PTHR30569">
    <property type="entry name" value="CYTOSINE TRANSPORTER CODB"/>
    <property type="match status" value="1"/>
</dbReference>
<feature type="transmembrane region" description="Helical" evidence="6">
    <location>
        <begin position="170"/>
        <end position="191"/>
    </location>
</feature>
<organism evidence="7 8">
    <name type="scientific">Candidatus Clostridium radicumherbarum</name>
    <dbReference type="NCBI Taxonomy" id="3381662"/>
    <lineage>
        <taxon>Bacteria</taxon>
        <taxon>Bacillati</taxon>
        <taxon>Bacillota</taxon>
        <taxon>Clostridia</taxon>
        <taxon>Eubacteriales</taxon>
        <taxon>Clostridiaceae</taxon>
        <taxon>Clostridium</taxon>
    </lineage>
</organism>
<feature type="transmembrane region" description="Helical" evidence="6">
    <location>
        <begin position="333"/>
        <end position="351"/>
    </location>
</feature>
<evidence type="ECO:0000256" key="1">
    <source>
        <dbReference type="ARBA" id="ARBA00004141"/>
    </source>
</evidence>
<evidence type="ECO:0000256" key="4">
    <source>
        <dbReference type="ARBA" id="ARBA00022989"/>
    </source>
</evidence>
<dbReference type="InterPro" id="IPR001248">
    <property type="entry name" value="Pur-cyt_permease"/>
</dbReference>
<accession>A0ABW8U005</accession>
<dbReference type="InterPro" id="IPR030191">
    <property type="entry name" value="CodB"/>
</dbReference>
<gene>
    <name evidence="7" type="primary">cytX</name>
    <name evidence="7" type="ORF">ACJDUH_15490</name>
</gene>
<feature type="transmembrane region" description="Helical" evidence="6">
    <location>
        <begin position="12"/>
        <end position="32"/>
    </location>
</feature>
<sequence length="390" mass="42474">MKKIKNSSMFLLWVGAAISITEIYTGGIIAPLGVTKGLLAIIIGHIIGTAFLAIGGYISFRDNKNAMDKVRDSMGSIGAKIIALLNILQLIGWSAIMIIQGGRALNSVIPGLSFNFSLLLMALAVFIWAYSFNNYSKLVNDISVVVLIIVCILMFFKVQGSAPAAINGTMSFTTAIELAIAMPVSWLPLIGDYAKDGESKEGVVIWSFLGYFLGSVLMYTLGLLITVKTGKDVIVFIAGTGLSAAAALVIVLSTVTTTFLDIFSAVISSKQIIKIKNENNYIILYSIIATVIAFIFPIENYQNFLLTIGSIFVPVYIIVFSEYALKGNWNNKSLNIVGLMAAVLGTLIYNYFNKVSFGIPTVFVFVILLILYYLPKKLIKNINLVKKEEC</sequence>
<keyword evidence="4 6" id="KW-1133">Transmembrane helix</keyword>
<feature type="transmembrane region" description="Helical" evidence="6">
    <location>
        <begin position="38"/>
        <end position="60"/>
    </location>
</feature>
<feature type="transmembrane region" description="Helical" evidence="6">
    <location>
        <begin position="81"/>
        <end position="100"/>
    </location>
</feature>
<feature type="transmembrane region" description="Helical" evidence="6">
    <location>
        <begin position="304"/>
        <end position="321"/>
    </location>
</feature>
<dbReference type="Gene3D" id="1.10.4160.10">
    <property type="entry name" value="Hydantoin permease"/>
    <property type="match status" value="1"/>
</dbReference>
<dbReference type="EMBL" id="JBJHZY010000003">
    <property type="protein sequence ID" value="MFL0269492.1"/>
    <property type="molecule type" value="Genomic_DNA"/>
</dbReference>
<dbReference type="RefSeq" id="WP_406766113.1">
    <property type="nucleotide sequence ID" value="NZ_JBJHZY010000003.1"/>
</dbReference>
<evidence type="ECO:0000313" key="8">
    <source>
        <dbReference type="Proteomes" id="UP001623661"/>
    </source>
</evidence>
<dbReference type="NCBIfam" id="TIGR02358">
    <property type="entry name" value="thia_cytX"/>
    <property type="match status" value="1"/>
</dbReference>
<evidence type="ECO:0000256" key="5">
    <source>
        <dbReference type="ARBA" id="ARBA00023136"/>
    </source>
</evidence>
<feature type="transmembrane region" description="Helical" evidence="6">
    <location>
        <begin position="138"/>
        <end position="158"/>
    </location>
</feature>
<name>A0ABW8U005_9CLOT</name>
<comment type="similarity">
    <text evidence="2">Belongs to the purine-cytosine permease (2.A.39) family.</text>
</comment>
<evidence type="ECO:0000313" key="7">
    <source>
        <dbReference type="EMBL" id="MFL0269492.1"/>
    </source>
</evidence>
<feature type="transmembrane region" description="Helical" evidence="6">
    <location>
        <begin position="112"/>
        <end position="131"/>
    </location>
</feature>
<feature type="transmembrane region" description="Helical" evidence="6">
    <location>
        <begin position="203"/>
        <end position="227"/>
    </location>
</feature>
<reference evidence="7 8" key="1">
    <citation type="submission" date="2024-11" db="EMBL/GenBank/DDBJ databases">
        <authorList>
            <person name="Heng Y.C."/>
            <person name="Lim A.C.H."/>
            <person name="Lee J.K.Y."/>
            <person name="Kittelmann S."/>
        </authorList>
    </citation>
    <scope>NUCLEOTIDE SEQUENCE [LARGE SCALE GENOMIC DNA]</scope>
    <source>
        <strain evidence="7 8">WILCCON 0202</strain>
    </source>
</reference>
<feature type="transmembrane region" description="Helical" evidence="6">
    <location>
        <begin position="281"/>
        <end position="298"/>
    </location>
</feature>
<dbReference type="Pfam" id="PF02133">
    <property type="entry name" value="Transp_cyt_pur"/>
    <property type="match status" value="1"/>
</dbReference>
<dbReference type="Proteomes" id="UP001623661">
    <property type="component" value="Unassembled WGS sequence"/>
</dbReference>
<comment type="subcellular location">
    <subcellularLocation>
        <location evidence="1">Membrane</location>
        <topology evidence="1">Multi-pass membrane protein</topology>
    </subcellularLocation>
</comment>